<dbReference type="InterPro" id="IPR021087">
    <property type="entry name" value="Uncharacterised_PixA/AidA"/>
</dbReference>
<proteinExistence type="predicted"/>
<organism evidence="1 2">
    <name type="scientific">Photorhabdus asymbiotica</name>
    <dbReference type="NCBI Taxonomy" id="291112"/>
    <lineage>
        <taxon>Bacteria</taxon>
        <taxon>Pseudomonadati</taxon>
        <taxon>Pseudomonadota</taxon>
        <taxon>Gammaproteobacteria</taxon>
        <taxon>Enterobacterales</taxon>
        <taxon>Morganellaceae</taxon>
        <taxon>Photorhabdus</taxon>
    </lineage>
</organism>
<sequence length="171" mass="19844">MSEIVDVLVCVDVNSIIKEYSSLSNTPNSPTKIDNKFIRHITSNSNTYLPEKNATGELKIKINIGDTIKLRVMSLTQQFEYGIYPHKIVMLPEKKVTLNASDNYSYTLYLDKSEDSSDICGKYENQQTVDNYIEWKSQTRGQISFYCVLYIYNVKMKLNKYIFYDTKINVL</sequence>
<dbReference type="InterPro" id="IPR038712">
    <property type="entry name" value="PixA-like_sf"/>
</dbReference>
<accession>A0ABX9SGL8</accession>
<gene>
    <name evidence="1" type="ORF">BDD30_4069</name>
</gene>
<comment type="caution">
    <text evidence="1">The sequence shown here is derived from an EMBL/GenBank/DDBJ whole genome shotgun (WGS) entry which is preliminary data.</text>
</comment>
<dbReference type="Gene3D" id="2.60.40.3910">
    <property type="entry name" value="Inclusion body protein"/>
    <property type="match status" value="1"/>
</dbReference>
<dbReference type="EMBL" id="RBLJ01000005">
    <property type="protein sequence ID" value="RKS54494.1"/>
    <property type="molecule type" value="Genomic_DNA"/>
</dbReference>
<evidence type="ECO:0000313" key="1">
    <source>
        <dbReference type="EMBL" id="RKS54494.1"/>
    </source>
</evidence>
<name>A0ABX9SGL8_9GAMM</name>
<protein>
    <submittedName>
        <fullName evidence="1">Inclusion body protein</fullName>
    </submittedName>
</protein>
<dbReference type="RefSeq" id="WP_012776444.1">
    <property type="nucleotide sequence ID" value="NC_012962.1"/>
</dbReference>
<evidence type="ECO:0000313" key="2">
    <source>
        <dbReference type="Proteomes" id="UP000280955"/>
    </source>
</evidence>
<reference evidence="1 2" key="1">
    <citation type="submission" date="2018-10" db="EMBL/GenBank/DDBJ databases">
        <title>Genomic Encyclopedia of Archaeal and Bacterial Type Strains, Phase II (KMG-II): from individual species to whole genera.</title>
        <authorList>
            <person name="Goeker M."/>
        </authorList>
    </citation>
    <scope>NUCLEOTIDE SEQUENCE [LARGE SCALE GENOMIC DNA]</scope>
    <source>
        <strain evidence="1 2">DSM 15149</strain>
    </source>
</reference>
<keyword evidence="2" id="KW-1185">Reference proteome</keyword>
<dbReference type="Pfam" id="PF12306">
    <property type="entry name" value="PixA"/>
    <property type="match status" value="1"/>
</dbReference>
<dbReference type="Proteomes" id="UP000280955">
    <property type="component" value="Unassembled WGS sequence"/>
</dbReference>